<proteinExistence type="predicted"/>
<accession>A0A1I3XNX8</accession>
<name>A0A1I3XNX8_HALDA</name>
<dbReference type="InterPro" id="IPR009045">
    <property type="entry name" value="Zn_M74/Hedgehog-like"/>
</dbReference>
<organism evidence="3 4">
    <name type="scientific">Halobacillus dabanensis</name>
    <dbReference type="NCBI Taxonomy" id="240302"/>
    <lineage>
        <taxon>Bacteria</taxon>
        <taxon>Bacillati</taxon>
        <taxon>Bacillota</taxon>
        <taxon>Bacilli</taxon>
        <taxon>Bacillales</taxon>
        <taxon>Bacillaceae</taxon>
        <taxon>Halobacillus</taxon>
    </lineage>
</organism>
<dbReference type="Proteomes" id="UP000183557">
    <property type="component" value="Unassembled WGS sequence"/>
</dbReference>
<dbReference type="Pfam" id="PF13539">
    <property type="entry name" value="Peptidase_M15_4"/>
    <property type="match status" value="1"/>
</dbReference>
<dbReference type="Gene3D" id="3.30.1380.10">
    <property type="match status" value="1"/>
</dbReference>
<keyword evidence="1" id="KW-0472">Membrane</keyword>
<feature type="transmembrane region" description="Helical" evidence="1">
    <location>
        <begin position="7"/>
        <end position="25"/>
    </location>
</feature>
<evidence type="ECO:0000259" key="2">
    <source>
        <dbReference type="Pfam" id="PF13539"/>
    </source>
</evidence>
<evidence type="ECO:0000313" key="3">
    <source>
        <dbReference type="EMBL" id="SFK21029.1"/>
    </source>
</evidence>
<dbReference type="PANTHER" id="PTHR34385:SF1">
    <property type="entry name" value="PEPTIDOGLYCAN L-ALANYL-D-GLUTAMATE ENDOPEPTIDASE CWLK"/>
    <property type="match status" value="1"/>
</dbReference>
<dbReference type="PANTHER" id="PTHR34385">
    <property type="entry name" value="D-ALANYL-D-ALANINE CARBOXYPEPTIDASE"/>
    <property type="match status" value="1"/>
</dbReference>
<dbReference type="SUPFAM" id="SSF55166">
    <property type="entry name" value="Hedgehog/DD-peptidase"/>
    <property type="match status" value="1"/>
</dbReference>
<feature type="domain" description="Peptidase M15C" evidence="2">
    <location>
        <begin position="103"/>
        <end position="169"/>
    </location>
</feature>
<evidence type="ECO:0000313" key="4">
    <source>
        <dbReference type="Proteomes" id="UP000183557"/>
    </source>
</evidence>
<dbReference type="AlphaFoldDB" id="A0A1I3XNX8"/>
<gene>
    <name evidence="3" type="ORF">SAMN04487936_10952</name>
</gene>
<dbReference type="EMBL" id="FOSB01000009">
    <property type="protein sequence ID" value="SFK21029.1"/>
    <property type="molecule type" value="Genomic_DNA"/>
</dbReference>
<keyword evidence="1" id="KW-0812">Transmembrane</keyword>
<protein>
    <submittedName>
        <fullName evidence="3">Peptidoglycan L-alanyl-D-glutamate endopeptidase CwlK</fullName>
    </submittedName>
</protein>
<keyword evidence="4" id="KW-1185">Reference proteome</keyword>
<dbReference type="InterPro" id="IPR052179">
    <property type="entry name" value="DD-CPase-like"/>
</dbReference>
<evidence type="ECO:0000256" key="1">
    <source>
        <dbReference type="SAM" id="Phobius"/>
    </source>
</evidence>
<dbReference type="CDD" id="cd14845">
    <property type="entry name" value="L-Ala-D-Glu_peptidase_like"/>
    <property type="match status" value="1"/>
</dbReference>
<reference evidence="4" key="1">
    <citation type="submission" date="2016-10" db="EMBL/GenBank/DDBJ databases">
        <authorList>
            <person name="Varghese N."/>
            <person name="Submissions S."/>
        </authorList>
    </citation>
    <scope>NUCLEOTIDE SEQUENCE [LARGE SCALE GENOMIC DNA]</scope>
    <source>
        <strain evidence="4">CGMCC 1.3704</strain>
    </source>
</reference>
<sequence length="193" mass="22252">MRTLSNIMTFLFTVSVVALLLYYLITRIQFEDPQGLFYKKDVPMPTSLHPVVEERKEELVTTVEEKGINIVITEGHRSMERQDKLYEQGRSTEGNIVTYAEGGESYHNYGLAIDFALKTDQGQVIWDTEYDGNGNGESDWLEIVEIARDLGFHWGGDWENFKDYPHLQMDFGLSIRELKNGKRPKVDEHVGED</sequence>
<keyword evidence="1" id="KW-1133">Transmembrane helix</keyword>
<dbReference type="InterPro" id="IPR039561">
    <property type="entry name" value="Peptidase_M15C"/>
</dbReference>
<dbReference type="GO" id="GO:0008233">
    <property type="term" value="F:peptidase activity"/>
    <property type="evidence" value="ECO:0007669"/>
    <property type="project" value="InterPro"/>
</dbReference>